<evidence type="ECO:0000313" key="3">
    <source>
        <dbReference type="EMBL" id="MFC6647101.1"/>
    </source>
</evidence>
<dbReference type="InterPro" id="IPR036291">
    <property type="entry name" value="NAD(P)-bd_dom_sf"/>
</dbReference>
<accession>A0ABW1ZC84</accession>
<proteinExistence type="predicted"/>
<evidence type="ECO:0000256" key="1">
    <source>
        <dbReference type="ARBA" id="ARBA00023002"/>
    </source>
</evidence>
<feature type="domain" description="Pyrroline-5-carboxylate reductase catalytic N-terminal" evidence="2">
    <location>
        <begin position="2"/>
        <end position="93"/>
    </location>
</feature>
<dbReference type="InterPro" id="IPR028939">
    <property type="entry name" value="P5C_Rdtase_cat_N"/>
</dbReference>
<keyword evidence="4" id="KW-1185">Reference proteome</keyword>
<dbReference type="Pfam" id="PF03807">
    <property type="entry name" value="F420_oxidored"/>
    <property type="match status" value="1"/>
</dbReference>
<dbReference type="RefSeq" id="WP_263370973.1">
    <property type="nucleotide sequence ID" value="NZ_JAGSYD010000002.1"/>
</dbReference>
<evidence type="ECO:0000259" key="2">
    <source>
        <dbReference type="Pfam" id="PF03807"/>
    </source>
</evidence>
<gene>
    <name evidence="3" type="ORF">ACFQBQ_16270</name>
</gene>
<dbReference type="Proteomes" id="UP001596391">
    <property type="component" value="Unassembled WGS sequence"/>
</dbReference>
<dbReference type="SUPFAM" id="SSF51735">
    <property type="entry name" value="NAD(P)-binding Rossmann-fold domains"/>
    <property type="match status" value="1"/>
</dbReference>
<comment type="caution">
    <text evidence="3">The sequence shown here is derived from an EMBL/GenBank/DDBJ whole genome shotgun (WGS) entry which is preliminary data.</text>
</comment>
<name>A0ABW1ZC84_9BACT</name>
<sequence length="271" mass="28797">MQVGIIGAGNIGSALAQHFQKLGHTVFIANSRGPETLSVVAQETGAKPVAITEVTNGADLLVITIPMKSIPSLPANLLSALAASSPIIDTGNYYPLRDGDISEVNAGMVESEWTSRILGRPVIKAFNNITADSLLHKALPHGSEGRIALPVSGEDAGAKQLVIGLLDAMGFDAIDAGPLSESWRYQPGTPAYCPDPTIAQLPALLRRADRAKAVANRDQAAKLMAKLPPDFPPQELVRIARLSAGLDTWKPRSWFAILHMGFAILTRSREA</sequence>
<protein>
    <submittedName>
        <fullName evidence="3">NADPH-dependent F420 reductase</fullName>
    </submittedName>
</protein>
<keyword evidence="1" id="KW-0560">Oxidoreductase</keyword>
<dbReference type="InterPro" id="IPR051267">
    <property type="entry name" value="STEAP_metalloreductase"/>
</dbReference>
<dbReference type="Gene3D" id="3.40.50.720">
    <property type="entry name" value="NAD(P)-binding Rossmann-like Domain"/>
    <property type="match status" value="1"/>
</dbReference>
<dbReference type="EMBL" id="JBHSWI010000001">
    <property type="protein sequence ID" value="MFC6647101.1"/>
    <property type="molecule type" value="Genomic_DNA"/>
</dbReference>
<organism evidence="3 4">
    <name type="scientific">Granulicella cerasi</name>
    <dbReference type="NCBI Taxonomy" id="741063"/>
    <lineage>
        <taxon>Bacteria</taxon>
        <taxon>Pseudomonadati</taxon>
        <taxon>Acidobacteriota</taxon>
        <taxon>Terriglobia</taxon>
        <taxon>Terriglobales</taxon>
        <taxon>Acidobacteriaceae</taxon>
        <taxon>Granulicella</taxon>
    </lineage>
</organism>
<dbReference type="PANTHER" id="PTHR14239">
    <property type="entry name" value="DUDULIN-RELATED"/>
    <property type="match status" value="1"/>
</dbReference>
<reference evidence="4" key="1">
    <citation type="journal article" date="2019" name="Int. J. Syst. Evol. Microbiol.">
        <title>The Global Catalogue of Microorganisms (GCM) 10K type strain sequencing project: providing services to taxonomists for standard genome sequencing and annotation.</title>
        <authorList>
            <consortium name="The Broad Institute Genomics Platform"/>
            <consortium name="The Broad Institute Genome Sequencing Center for Infectious Disease"/>
            <person name="Wu L."/>
            <person name="Ma J."/>
        </authorList>
    </citation>
    <scope>NUCLEOTIDE SEQUENCE [LARGE SCALE GENOMIC DNA]</scope>
    <source>
        <strain evidence="4">CGMCC 1.16026</strain>
    </source>
</reference>
<evidence type="ECO:0000313" key="4">
    <source>
        <dbReference type="Proteomes" id="UP001596391"/>
    </source>
</evidence>